<dbReference type="InterPro" id="IPR011051">
    <property type="entry name" value="RmlC_Cupin_sf"/>
</dbReference>
<dbReference type="PRINTS" id="PR00032">
    <property type="entry name" value="HTHARAC"/>
</dbReference>
<accession>A0A419W2Z0</accession>
<dbReference type="SMART" id="SM00342">
    <property type="entry name" value="HTH_ARAC"/>
    <property type="match status" value="1"/>
</dbReference>
<dbReference type="InterPro" id="IPR003313">
    <property type="entry name" value="AraC-bd"/>
</dbReference>
<dbReference type="PANTHER" id="PTHR11019:SF190">
    <property type="entry name" value="ARAC-FAMILY REGULATORY PROTEIN"/>
    <property type="match status" value="1"/>
</dbReference>
<dbReference type="RefSeq" id="WP_120271277.1">
    <property type="nucleotide sequence ID" value="NZ_RAPN01000001.1"/>
</dbReference>
<dbReference type="AlphaFoldDB" id="A0A419W2Z0"/>
<dbReference type="PANTHER" id="PTHR11019">
    <property type="entry name" value="HTH-TYPE TRANSCRIPTIONAL REGULATOR NIMR"/>
    <property type="match status" value="1"/>
</dbReference>
<organism evidence="5 6">
    <name type="scientific">Mangrovibacterium diazotrophicum</name>
    <dbReference type="NCBI Taxonomy" id="1261403"/>
    <lineage>
        <taxon>Bacteria</taxon>
        <taxon>Pseudomonadati</taxon>
        <taxon>Bacteroidota</taxon>
        <taxon>Bacteroidia</taxon>
        <taxon>Marinilabiliales</taxon>
        <taxon>Prolixibacteraceae</taxon>
        <taxon>Mangrovibacterium</taxon>
    </lineage>
</organism>
<dbReference type="EMBL" id="RAPN01000001">
    <property type="protein sequence ID" value="RKD89828.1"/>
    <property type="molecule type" value="Genomic_DNA"/>
</dbReference>
<name>A0A419W2Z0_9BACT</name>
<keyword evidence="1" id="KW-0805">Transcription regulation</keyword>
<dbReference type="GO" id="GO:0043565">
    <property type="term" value="F:sequence-specific DNA binding"/>
    <property type="evidence" value="ECO:0007669"/>
    <property type="project" value="InterPro"/>
</dbReference>
<dbReference type="GO" id="GO:0003700">
    <property type="term" value="F:DNA-binding transcription factor activity"/>
    <property type="evidence" value="ECO:0007669"/>
    <property type="project" value="InterPro"/>
</dbReference>
<gene>
    <name evidence="5" type="ORF">BC643_0161</name>
</gene>
<dbReference type="InterPro" id="IPR020449">
    <property type="entry name" value="Tscrpt_reg_AraC-type_HTH"/>
</dbReference>
<sequence length="268" mass="31196">MEKKKLNLDEISEKEDVFYVVYSNSEQEFPMHKHNKHQLYYVENGIAFFNTPTYSFFLPAHHFLWIPAGVEHNISSRTAVKMVYCLYIPTSITRGIQKLEEGTGIYPVNNLMVEMINYTRDWYGEVGAEQATRYQFLQTLTNVLVEAAGNMSLPVELPTTDNEDLRLVLKHIHHHIDQPLNLKSIAEQLGYSTRSLSRLFQNNINTSFLQYVKRLRVIKAMELLLQTNLSVSEISYRCGYNTLSSFSYVFQKLVHVSPAEFRKQTRQI</sequence>
<evidence type="ECO:0000259" key="4">
    <source>
        <dbReference type="PROSITE" id="PS01124"/>
    </source>
</evidence>
<dbReference type="Proteomes" id="UP000283387">
    <property type="component" value="Unassembled WGS sequence"/>
</dbReference>
<dbReference type="InterPro" id="IPR014710">
    <property type="entry name" value="RmlC-like_jellyroll"/>
</dbReference>
<keyword evidence="2" id="KW-0238">DNA-binding</keyword>
<evidence type="ECO:0000256" key="3">
    <source>
        <dbReference type="ARBA" id="ARBA00023163"/>
    </source>
</evidence>
<dbReference type="SUPFAM" id="SSF46689">
    <property type="entry name" value="Homeodomain-like"/>
    <property type="match status" value="2"/>
</dbReference>
<dbReference type="Gene3D" id="1.10.10.60">
    <property type="entry name" value="Homeodomain-like"/>
    <property type="match status" value="2"/>
</dbReference>
<dbReference type="PROSITE" id="PS01124">
    <property type="entry name" value="HTH_ARAC_FAMILY_2"/>
    <property type="match status" value="1"/>
</dbReference>
<evidence type="ECO:0000313" key="5">
    <source>
        <dbReference type="EMBL" id="RKD89828.1"/>
    </source>
</evidence>
<dbReference type="SUPFAM" id="SSF51182">
    <property type="entry name" value="RmlC-like cupins"/>
    <property type="match status" value="1"/>
</dbReference>
<evidence type="ECO:0000256" key="2">
    <source>
        <dbReference type="ARBA" id="ARBA00023125"/>
    </source>
</evidence>
<comment type="caution">
    <text evidence="5">The sequence shown here is derived from an EMBL/GenBank/DDBJ whole genome shotgun (WGS) entry which is preliminary data.</text>
</comment>
<keyword evidence="3" id="KW-0804">Transcription</keyword>
<reference evidence="5 6" key="1">
    <citation type="submission" date="2018-09" db="EMBL/GenBank/DDBJ databases">
        <title>Genomic Encyclopedia of Archaeal and Bacterial Type Strains, Phase II (KMG-II): from individual species to whole genera.</title>
        <authorList>
            <person name="Goeker M."/>
        </authorList>
    </citation>
    <scope>NUCLEOTIDE SEQUENCE [LARGE SCALE GENOMIC DNA]</scope>
    <source>
        <strain evidence="5 6">DSM 27148</strain>
    </source>
</reference>
<dbReference type="Pfam" id="PF02311">
    <property type="entry name" value="AraC_binding"/>
    <property type="match status" value="1"/>
</dbReference>
<evidence type="ECO:0000313" key="6">
    <source>
        <dbReference type="Proteomes" id="UP000283387"/>
    </source>
</evidence>
<evidence type="ECO:0000256" key="1">
    <source>
        <dbReference type="ARBA" id="ARBA00023015"/>
    </source>
</evidence>
<dbReference type="Pfam" id="PF12833">
    <property type="entry name" value="HTH_18"/>
    <property type="match status" value="1"/>
</dbReference>
<protein>
    <submittedName>
        <fullName evidence="5">AraC family transcriptional regulator</fullName>
    </submittedName>
</protein>
<dbReference type="OrthoDB" id="2569619at2"/>
<proteinExistence type="predicted"/>
<dbReference type="InterPro" id="IPR018060">
    <property type="entry name" value="HTH_AraC"/>
</dbReference>
<dbReference type="InterPro" id="IPR009057">
    <property type="entry name" value="Homeodomain-like_sf"/>
</dbReference>
<keyword evidence="6" id="KW-1185">Reference proteome</keyword>
<dbReference type="Gene3D" id="2.60.120.10">
    <property type="entry name" value="Jelly Rolls"/>
    <property type="match status" value="1"/>
</dbReference>
<feature type="domain" description="HTH araC/xylS-type" evidence="4">
    <location>
        <begin position="166"/>
        <end position="264"/>
    </location>
</feature>